<dbReference type="InterPro" id="IPR025161">
    <property type="entry name" value="IS402-like_dom"/>
</dbReference>
<evidence type="ECO:0000259" key="1">
    <source>
        <dbReference type="Pfam" id="PF13340"/>
    </source>
</evidence>
<sequence length="129" mass="14614">MARKKKAITVPLETIGAIPDAAWERLQLILAPTYPPKPTGRGRIDFRKAIDGIIFRLRTGCQWNHLPQIFGDDSSVHRWFQRWVDDAIFVQLWAILLEECDALAGVAWQWQAVDGCLGKARFGGTKNRA</sequence>
<dbReference type="InterPro" id="IPR052909">
    <property type="entry name" value="Transposase_6_like"/>
</dbReference>
<organism evidence="2">
    <name type="scientific">marine metagenome</name>
    <dbReference type="NCBI Taxonomy" id="408172"/>
    <lineage>
        <taxon>unclassified sequences</taxon>
        <taxon>metagenomes</taxon>
        <taxon>ecological metagenomes</taxon>
    </lineage>
</organism>
<protein>
    <recommendedName>
        <fullName evidence="1">Insertion element IS402-like domain-containing protein</fullName>
    </recommendedName>
</protein>
<dbReference type="Pfam" id="PF13340">
    <property type="entry name" value="DUF4096"/>
    <property type="match status" value="1"/>
</dbReference>
<accession>A0A382UZP1</accession>
<dbReference type="EMBL" id="UINC01148074">
    <property type="protein sequence ID" value="SVD39746.1"/>
    <property type="molecule type" value="Genomic_DNA"/>
</dbReference>
<name>A0A382UZP1_9ZZZZ</name>
<feature type="domain" description="Insertion element IS402-like" evidence="1">
    <location>
        <begin position="19"/>
        <end position="93"/>
    </location>
</feature>
<dbReference type="AlphaFoldDB" id="A0A382UZP1"/>
<gene>
    <name evidence="2" type="ORF">METZ01_LOCUS392600</name>
</gene>
<reference evidence="2" key="1">
    <citation type="submission" date="2018-05" db="EMBL/GenBank/DDBJ databases">
        <authorList>
            <person name="Lanie J.A."/>
            <person name="Ng W.-L."/>
            <person name="Kazmierczak K.M."/>
            <person name="Andrzejewski T.M."/>
            <person name="Davidsen T.M."/>
            <person name="Wayne K.J."/>
            <person name="Tettelin H."/>
            <person name="Glass J.I."/>
            <person name="Rusch D."/>
            <person name="Podicherti R."/>
            <person name="Tsui H.-C.T."/>
            <person name="Winkler M.E."/>
        </authorList>
    </citation>
    <scope>NUCLEOTIDE SEQUENCE</scope>
</reference>
<proteinExistence type="predicted"/>
<dbReference type="PANTHER" id="PTHR46637:SF1">
    <property type="entry name" value="BLL5188 PROTEIN"/>
    <property type="match status" value="1"/>
</dbReference>
<dbReference type="PANTHER" id="PTHR46637">
    <property type="entry name" value="TIS1421-TRANSPOSASE PROTEIN A"/>
    <property type="match status" value="1"/>
</dbReference>
<evidence type="ECO:0000313" key="2">
    <source>
        <dbReference type="EMBL" id="SVD39746.1"/>
    </source>
</evidence>